<gene>
    <name evidence="1" type="ORF">CWI37_2520p0010</name>
    <name evidence="2" type="ORF">CWI38_0012p0010</name>
</gene>
<sequence>MTNPSYITIICKNQTIKQRITLLSNSSIEDLKNILSKKIHSHTSAIILQRGKEQLRNDLQLDILGIVDGACLEIYFR</sequence>
<proteinExistence type="predicted"/>
<dbReference type="VEuPathDB" id="MicrosporidiaDB:CWI37_2520p0010"/>
<reference evidence="3 4" key="1">
    <citation type="submission" date="2017-12" db="EMBL/GenBank/DDBJ databases">
        <authorList>
            <person name="Pombert J.-F."/>
            <person name="Haag K.L."/>
            <person name="Ebert D."/>
        </authorList>
    </citation>
    <scope>NUCLEOTIDE SEQUENCE [LARGE SCALE GENOMIC DNA]</scope>
    <source>
        <strain evidence="1">FI-OER-3-3</strain>
        <strain evidence="2">IL-G-3</strain>
    </source>
</reference>
<evidence type="ECO:0000313" key="1">
    <source>
        <dbReference type="EMBL" id="TBT97073.1"/>
    </source>
</evidence>
<protein>
    <recommendedName>
        <fullName evidence="5">Ubiquitin-like domain-containing protein</fullName>
    </recommendedName>
</protein>
<organism evidence="1 4">
    <name type="scientific">Hamiltosporidium tvaerminnensis</name>
    <dbReference type="NCBI Taxonomy" id="1176355"/>
    <lineage>
        <taxon>Eukaryota</taxon>
        <taxon>Fungi</taxon>
        <taxon>Fungi incertae sedis</taxon>
        <taxon>Microsporidia</taxon>
        <taxon>Dubosqiidae</taxon>
        <taxon>Hamiltosporidium</taxon>
    </lineage>
</organism>
<keyword evidence="3" id="KW-1185">Reference proteome</keyword>
<dbReference type="Gene3D" id="3.10.20.90">
    <property type="entry name" value="Phosphatidylinositol 3-kinase Catalytic Subunit, Chain A, domain 1"/>
    <property type="match status" value="1"/>
</dbReference>
<dbReference type="VEuPathDB" id="MicrosporidiaDB:CWI38_0012p0010"/>
<comment type="caution">
    <text evidence="1">The sequence shown here is derived from an EMBL/GenBank/DDBJ whole genome shotgun (WGS) entry which is preliminary data.</text>
</comment>
<dbReference type="EMBL" id="PITK01000012">
    <property type="protein sequence ID" value="TBU20885.1"/>
    <property type="molecule type" value="Genomic_DNA"/>
</dbReference>
<evidence type="ECO:0000313" key="2">
    <source>
        <dbReference type="EMBL" id="TBU20885.1"/>
    </source>
</evidence>
<dbReference type="Proteomes" id="UP000292362">
    <property type="component" value="Unassembled WGS sequence"/>
</dbReference>
<dbReference type="SUPFAM" id="SSF54236">
    <property type="entry name" value="Ubiquitin-like"/>
    <property type="match status" value="1"/>
</dbReference>
<dbReference type="AlphaFoldDB" id="A0A4Q9KQY3"/>
<dbReference type="InterPro" id="IPR029071">
    <property type="entry name" value="Ubiquitin-like_domsf"/>
</dbReference>
<accession>A0A4Q9KQY3</accession>
<evidence type="ECO:0000313" key="4">
    <source>
        <dbReference type="Proteomes" id="UP000292362"/>
    </source>
</evidence>
<dbReference type="Proteomes" id="UP000292282">
    <property type="component" value="Unassembled WGS sequence"/>
</dbReference>
<dbReference type="EMBL" id="PITJ01002520">
    <property type="protein sequence ID" value="TBT97073.1"/>
    <property type="molecule type" value="Genomic_DNA"/>
</dbReference>
<evidence type="ECO:0008006" key="5">
    <source>
        <dbReference type="Google" id="ProtNLM"/>
    </source>
</evidence>
<name>A0A4Q9KQY3_9MICR</name>
<evidence type="ECO:0000313" key="3">
    <source>
        <dbReference type="Proteomes" id="UP000292282"/>
    </source>
</evidence>